<evidence type="ECO:0000313" key="1">
    <source>
        <dbReference type="EMBL" id="KAK1594134.1"/>
    </source>
</evidence>
<gene>
    <name evidence="1" type="ORF">LY79DRAFT_160284</name>
</gene>
<proteinExistence type="predicted"/>
<sequence>MSQLTSACGQTREVRAAFIDGDFPEVCVGFSSAPCGEALQSHPQTDLQRDLARRSFYASESHESSCRNPSHVGASSMWDFITSILVWSIWSSTSATFDGNARQRLCNTLILWSRVLEAYRKYTTWGMPYDVIYNCQNWHLHRIPMEVIEEEDD</sequence>
<dbReference type="EMBL" id="JAHLJV010000021">
    <property type="protein sequence ID" value="KAK1594134.1"/>
    <property type="molecule type" value="Genomic_DNA"/>
</dbReference>
<dbReference type="AlphaFoldDB" id="A0AAD8Q3I2"/>
<comment type="caution">
    <text evidence="1">The sequence shown here is derived from an EMBL/GenBank/DDBJ whole genome shotgun (WGS) entry which is preliminary data.</text>
</comment>
<organism evidence="1 2">
    <name type="scientific">Colletotrichum navitas</name>
    <dbReference type="NCBI Taxonomy" id="681940"/>
    <lineage>
        <taxon>Eukaryota</taxon>
        <taxon>Fungi</taxon>
        <taxon>Dikarya</taxon>
        <taxon>Ascomycota</taxon>
        <taxon>Pezizomycotina</taxon>
        <taxon>Sordariomycetes</taxon>
        <taxon>Hypocreomycetidae</taxon>
        <taxon>Glomerellales</taxon>
        <taxon>Glomerellaceae</taxon>
        <taxon>Colletotrichum</taxon>
        <taxon>Colletotrichum graminicola species complex</taxon>
    </lineage>
</organism>
<keyword evidence="2" id="KW-1185">Reference proteome</keyword>
<name>A0AAD8Q3I2_9PEZI</name>
<accession>A0AAD8Q3I2</accession>
<dbReference type="GeneID" id="85435377"/>
<reference evidence="1" key="1">
    <citation type="submission" date="2021-06" db="EMBL/GenBank/DDBJ databases">
        <title>Comparative genomics, transcriptomics and evolutionary studies reveal genomic signatures of adaptation to plant cell wall in hemibiotrophic fungi.</title>
        <authorList>
            <consortium name="DOE Joint Genome Institute"/>
            <person name="Baroncelli R."/>
            <person name="Diaz J.F."/>
            <person name="Benocci T."/>
            <person name="Peng M."/>
            <person name="Battaglia E."/>
            <person name="Haridas S."/>
            <person name="Andreopoulos W."/>
            <person name="Labutti K."/>
            <person name="Pangilinan J."/>
            <person name="Floch G.L."/>
            <person name="Makela M.R."/>
            <person name="Henrissat B."/>
            <person name="Grigoriev I.V."/>
            <person name="Crouch J.A."/>
            <person name="De Vries R.P."/>
            <person name="Sukno S.A."/>
            <person name="Thon M.R."/>
        </authorList>
    </citation>
    <scope>NUCLEOTIDE SEQUENCE</scope>
    <source>
        <strain evidence="1">CBS 125086</strain>
    </source>
</reference>
<evidence type="ECO:0000313" key="2">
    <source>
        <dbReference type="Proteomes" id="UP001230504"/>
    </source>
</evidence>
<protein>
    <submittedName>
        <fullName evidence="1">Uncharacterized protein</fullName>
    </submittedName>
</protein>
<dbReference type="Proteomes" id="UP001230504">
    <property type="component" value="Unassembled WGS sequence"/>
</dbReference>
<dbReference type="RefSeq" id="XP_060415355.1">
    <property type="nucleotide sequence ID" value="XM_060551137.1"/>
</dbReference>